<comment type="caution">
    <text evidence="1">The sequence shown here is derived from an EMBL/GenBank/DDBJ whole genome shotgun (WGS) entry which is preliminary data.</text>
</comment>
<proteinExistence type="predicted"/>
<sequence length="127" mass="14044">MLVRVNSRHGRFKGFGGEVERVEEGGVAGAVAEDDEDEYMTVQVIMLEMGSAQHKVISGFETIMTQRDPCRFLGRLTIHCAIASPGMLMKNKDWSSNGQVVVKPQPLLQATPLEPQYAQNVLTILNK</sequence>
<dbReference type="EMBL" id="BLXT01003924">
    <property type="protein sequence ID" value="GFO07916.1"/>
    <property type="molecule type" value="Genomic_DNA"/>
</dbReference>
<dbReference type="AlphaFoldDB" id="A0AAV4A9Q3"/>
<protein>
    <submittedName>
        <fullName evidence="1">Uncharacterized protein</fullName>
    </submittedName>
</protein>
<reference evidence="1 2" key="1">
    <citation type="journal article" date="2021" name="Elife">
        <title>Chloroplast acquisition without the gene transfer in kleptoplastic sea slugs, Plakobranchus ocellatus.</title>
        <authorList>
            <person name="Maeda T."/>
            <person name="Takahashi S."/>
            <person name="Yoshida T."/>
            <person name="Shimamura S."/>
            <person name="Takaki Y."/>
            <person name="Nagai Y."/>
            <person name="Toyoda A."/>
            <person name="Suzuki Y."/>
            <person name="Arimoto A."/>
            <person name="Ishii H."/>
            <person name="Satoh N."/>
            <person name="Nishiyama T."/>
            <person name="Hasebe M."/>
            <person name="Maruyama T."/>
            <person name="Minagawa J."/>
            <person name="Obokata J."/>
            <person name="Shigenobu S."/>
        </authorList>
    </citation>
    <scope>NUCLEOTIDE SEQUENCE [LARGE SCALE GENOMIC DNA]</scope>
</reference>
<accession>A0AAV4A9Q3</accession>
<keyword evidence="2" id="KW-1185">Reference proteome</keyword>
<dbReference type="Proteomes" id="UP000735302">
    <property type="component" value="Unassembled WGS sequence"/>
</dbReference>
<organism evidence="1 2">
    <name type="scientific">Plakobranchus ocellatus</name>
    <dbReference type="NCBI Taxonomy" id="259542"/>
    <lineage>
        <taxon>Eukaryota</taxon>
        <taxon>Metazoa</taxon>
        <taxon>Spiralia</taxon>
        <taxon>Lophotrochozoa</taxon>
        <taxon>Mollusca</taxon>
        <taxon>Gastropoda</taxon>
        <taxon>Heterobranchia</taxon>
        <taxon>Euthyneura</taxon>
        <taxon>Panpulmonata</taxon>
        <taxon>Sacoglossa</taxon>
        <taxon>Placobranchoidea</taxon>
        <taxon>Plakobranchidae</taxon>
        <taxon>Plakobranchus</taxon>
    </lineage>
</organism>
<gene>
    <name evidence="1" type="ORF">PoB_003442100</name>
</gene>
<evidence type="ECO:0000313" key="2">
    <source>
        <dbReference type="Proteomes" id="UP000735302"/>
    </source>
</evidence>
<evidence type="ECO:0000313" key="1">
    <source>
        <dbReference type="EMBL" id="GFO07916.1"/>
    </source>
</evidence>
<name>A0AAV4A9Q3_9GAST</name>